<accession>A0A8T0T449</accession>
<gene>
    <name evidence="2" type="ORF">PVAP13_4NG172800</name>
</gene>
<evidence type="ECO:0000256" key="1">
    <source>
        <dbReference type="SAM" id="Coils"/>
    </source>
</evidence>
<comment type="caution">
    <text evidence="2">The sequence shown here is derived from an EMBL/GenBank/DDBJ whole genome shotgun (WGS) entry which is preliminary data.</text>
</comment>
<feature type="coiled-coil region" evidence="1">
    <location>
        <begin position="79"/>
        <end position="106"/>
    </location>
</feature>
<name>A0A8T0T449_PANVG</name>
<proteinExistence type="predicted"/>
<dbReference type="AlphaFoldDB" id="A0A8T0T449"/>
<evidence type="ECO:0000313" key="3">
    <source>
        <dbReference type="Proteomes" id="UP000823388"/>
    </source>
</evidence>
<reference evidence="2" key="1">
    <citation type="submission" date="2020-05" db="EMBL/GenBank/DDBJ databases">
        <title>WGS assembly of Panicum virgatum.</title>
        <authorList>
            <person name="Lovell J.T."/>
            <person name="Jenkins J."/>
            <person name="Shu S."/>
            <person name="Juenger T.E."/>
            <person name="Schmutz J."/>
        </authorList>
    </citation>
    <scope>NUCLEOTIDE SEQUENCE</scope>
    <source>
        <strain evidence="2">AP13</strain>
    </source>
</reference>
<protein>
    <submittedName>
        <fullName evidence="2">Uncharacterized protein</fullName>
    </submittedName>
</protein>
<keyword evidence="3" id="KW-1185">Reference proteome</keyword>
<evidence type="ECO:0000313" key="2">
    <source>
        <dbReference type="EMBL" id="KAG2606472.1"/>
    </source>
</evidence>
<organism evidence="2 3">
    <name type="scientific">Panicum virgatum</name>
    <name type="common">Blackwell switchgrass</name>
    <dbReference type="NCBI Taxonomy" id="38727"/>
    <lineage>
        <taxon>Eukaryota</taxon>
        <taxon>Viridiplantae</taxon>
        <taxon>Streptophyta</taxon>
        <taxon>Embryophyta</taxon>
        <taxon>Tracheophyta</taxon>
        <taxon>Spermatophyta</taxon>
        <taxon>Magnoliopsida</taxon>
        <taxon>Liliopsida</taxon>
        <taxon>Poales</taxon>
        <taxon>Poaceae</taxon>
        <taxon>PACMAD clade</taxon>
        <taxon>Panicoideae</taxon>
        <taxon>Panicodae</taxon>
        <taxon>Paniceae</taxon>
        <taxon>Panicinae</taxon>
        <taxon>Panicum</taxon>
        <taxon>Panicum sect. Hiantes</taxon>
    </lineage>
</organism>
<sequence>MANGTCCSFAIQPPSGMANLFGSWGCFPSNIRKTILIEASALRWSIWLSRNDVIFKNSTTNSLLRVIFRATYWIRCWSLLSKEEEMISLKKNCQRLENAVMEIFNKFGWKFRNTLRTSACLLVFVSLNL</sequence>
<dbReference type="Proteomes" id="UP000823388">
    <property type="component" value="Chromosome 4N"/>
</dbReference>
<keyword evidence="1" id="KW-0175">Coiled coil</keyword>
<dbReference type="EMBL" id="CM029044">
    <property type="protein sequence ID" value="KAG2606472.1"/>
    <property type="molecule type" value="Genomic_DNA"/>
</dbReference>